<keyword evidence="1" id="KW-0479">Metal-binding</keyword>
<dbReference type="Gene3D" id="1.10.238.10">
    <property type="entry name" value="EF-hand"/>
    <property type="match status" value="4"/>
</dbReference>
<evidence type="ECO:0000256" key="3">
    <source>
        <dbReference type="SAM" id="MobiDB-lite"/>
    </source>
</evidence>
<feature type="compositionally biased region" description="Low complexity" evidence="3">
    <location>
        <begin position="1"/>
        <end position="12"/>
    </location>
</feature>
<feature type="compositionally biased region" description="Polar residues" evidence="3">
    <location>
        <begin position="150"/>
        <end position="188"/>
    </location>
</feature>
<dbReference type="PROSITE" id="PS00018">
    <property type="entry name" value="EF_HAND_1"/>
    <property type="match status" value="2"/>
</dbReference>
<dbReference type="PANTHER" id="PTHR10827:SF98">
    <property type="entry name" value="45 KDA CALCIUM-BINDING PROTEIN"/>
    <property type="match status" value="1"/>
</dbReference>
<dbReference type="InterPro" id="IPR002048">
    <property type="entry name" value="EF_hand_dom"/>
</dbReference>
<feature type="compositionally biased region" description="Basic and acidic residues" evidence="3">
    <location>
        <begin position="28"/>
        <end position="38"/>
    </location>
</feature>
<protein>
    <submittedName>
        <fullName evidence="5">Ca2+-binding protein, EF-hand superfamily</fullName>
    </submittedName>
</protein>
<proteinExistence type="predicted"/>
<dbReference type="PROSITE" id="PS50222">
    <property type="entry name" value="EF_HAND_2"/>
    <property type="match status" value="2"/>
</dbReference>
<dbReference type="AlphaFoldDB" id="A0A1H9EJ16"/>
<dbReference type="SUPFAM" id="SSF47473">
    <property type="entry name" value="EF-hand"/>
    <property type="match status" value="2"/>
</dbReference>
<dbReference type="InterPro" id="IPR018247">
    <property type="entry name" value="EF_Hand_1_Ca_BS"/>
</dbReference>
<feature type="compositionally biased region" description="Low complexity" evidence="3">
    <location>
        <begin position="60"/>
        <end position="74"/>
    </location>
</feature>
<feature type="compositionally biased region" description="Polar residues" evidence="3">
    <location>
        <begin position="13"/>
        <end position="23"/>
    </location>
</feature>
<dbReference type="InterPro" id="IPR011992">
    <property type="entry name" value="EF-hand-dom_pair"/>
</dbReference>
<keyword evidence="6" id="KW-1185">Reference proteome</keyword>
<feature type="compositionally biased region" description="Pro residues" evidence="3">
    <location>
        <begin position="194"/>
        <end position="211"/>
    </location>
</feature>
<evidence type="ECO:0000313" key="6">
    <source>
        <dbReference type="Proteomes" id="UP000199766"/>
    </source>
</evidence>
<evidence type="ECO:0000313" key="5">
    <source>
        <dbReference type="EMBL" id="SEQ25659.1"/>
    </source>
</evidence>
<reference evidence="5 6" key="1">
    <citation type="submission" date="2016-10" db="EMBL/GenBank/DDBJ databases">
        <authorList>
            <person name="de Groot N.N."/>
        </authorList>
    </citation>
    <scope>NUCLEOTIDE SEQUENCE [LARGE SCALE GENOMIC DNA]</scope>
    <source>
        <strain evidence="5 6">ATCC 35958</strain>
    </source>
</reference>
<dbReference type="RefSeq" id="WP_091451695.1">
    <property type="nucleotide sequence ID" value="NZ_FOGD01000001.1"/>
</dbReference>
<sequence length="346" mass="35287">MASISSVSSAWSNTYAQRSNAQPQAGRLSERLQSKFDQDQSGGIDATELEGLLSDVSQKTGTSSTTSAADLLASNDANGDGNLSGDELDSTLKSVLPPPPSTMEFAQSRGLSADTASQPSKDLFGKVDSDGDGGVSQDELQGLLEKMSGGTASKTGVSSDEVFSQLDTDSDGSLTQAEFEAASSSAGQEQVAGGPPPGGMPPPPGGRPPPAGGASSTNTSSTTYDELDTNEDGVVSPAEQAIASLQEGVQDTKDAAATLFSAIDTDSDNTISTSEGEAFIAQLNSLANSNQESASTTDNARQGSKLSDEVRQDLVQLAQLAQRQYAAVANNLSSTSTQGNTINLLA</sequence>
<gene>
    <name evidence="5" type="ORF">SAMN02982919_00312</name>
</gene>
<evidence type="ECO:0000259" key="4">
    <source>
        <dbReference type="PROSITE" id="PS50222"/>
    </source>
</evidence>
<dbReference type="NCBIfam" id="NF041410">
    <property type="entry name" value="XopAW"/>
    <property type="match status" value="1"/>
</dbReference>
<feature type="region of interest" description="Disordered" evidence="3">
    <location>
        <begin position="1"/>
        <end position="232"/>
    </location>
</feature>
<evidence type="ECO:0000256" key="1">
    <source>
        <dbReference type="ARBA" id="ARBA00022723"/>
    </source>
</evidence>
<feature type="domain" description="EF-hand" evidence="4">
    <location>
        <begin position="160"/>
        <end position="189"/>
    </location>
</feature>
<name>A0A1H9EJ16_9BURK</name>
<feature type="compositionally biased region" description="Low complexity" evidence="3">
    <location>
        <begin position="212"/>
        <end position="223"/>
    </location>
</feature>
<dbReference type="Proteomes" id="UP000199766">
    <property type="component" value="Unassembled WGS sequence"/>
</dbReference>
<dbReference type="GO" id="GO:0005509">
    <property type="term" value="F:calcium ion binding"/>
    <property type="evidence" value="ECO:0007669"/>
    <property type="project" value="InterPro"/>
</dbReference>
<dbReference type="Pfam" id="PF13499">
    <property type="entry name" value="EF-hand_7"/>
    <property type="match status" value="1"/>
</dbReference>
<evidence type="ECO:0000256" key="2">
    <source>
        <dbReference type="ARBA" id="ARBA00022737"/>
    </source>
</evidence>
<keyword evidence="2" id="KW-0677">Repeat</keyword>
<dbReference type="OrthoDB" id="8903766at2"/>
<feature type="domain" description="EF-hand" evidence="4">
    <location>
        <begin position="115"/>
        <end position="150"/>
    </location>
</feature>
<dbReference type="STRING" id="180197.SAMN02982919_00312"/>
<dbReference type="PANTHER" id="PTHR10827">
    <property type="entry name" value="RETICULOCALBIN"/>
    <property type="match status" value="1"/>
</dbReference>
<accession>A0A1H9EJ16</accession>
<dbReference type="Pfam" id="PF13202">
    <property type="entry name" value="EF-hand_5"/>
    <property type="match status" value="2"/>
</dbReference>
<dbReference type="EMBL" id="FOGD01000001">
    <property type="protein sequence ID" value="SEQ25659.1"/>
    <property type="molecule type" value="Genomic_DNA"/>
</dbReference>
<dbReference type="SMART" id="SM00054">
    <property type="entry name" value="EFh"/>
    <property type="match status" value="5"/>
</dbReference>
<organism evidence="5 6">
    <name type="scientific">Giesbergeria anulus</name>
    <dbReference type="NCBI Taxonomy" id="180197"/>
    <lineage>
        <taxon>Bacteria</taxon>
        <taxon>Pseudomonadati</taxon>
        <taxon>Pseudomonadota</taxon>
        <taxon>Betaproteobacteria</taxon>
        <taxon>Burkholderiales</taxon>
        <taxon>Comamonadaceae</taxon>
        <taxon>Giesbergeria</taxon>
    </lineage>
</organism>